<protein>
    <recommendedName>
        <fullName evidence="1">E3 ubiquitin-protein ligase listerin</fullName>
        <ecNumber evidence="1">2.3.2.27</ecNumber>
    </recommendedName>
    <alternativeName>
        <fullName evidence="1">RING-type E3 ubiquitin transferase listerin</fullName>
    </alternativeName>
</protein>
<dbReference type="Pfam" id="PF22958">
    <property type="entry name" value="Ltn1_1st"/>
    <property type="match status" value="1"/>
</dbReference>
<evidence type="ECO:0000259" key="3">
    <source>
        <dbReference type="Pfam" id="PF22999"/>
    </source>
</evidence>
<dbReference type="GO" id="GO:1990112">
    <property type="term" value="C:RQC complex"/>
    <property type="evidence" value="ECO:0007669"/>
    <property type="project" value="UniProtKB-UniRule"/>
</dbReference>
<comment type="caution">
    <text evidence="5">The sequence shown here is derived from an EMBL/GenBank/DDBJ whole genome shotgun (WGS) entry which is preliminary data.</text>
</comment>
<reference evidence="6" key="1">
    <citation type="journal article" date="2017" name="bioRxiv">
        <title>Conservation of a gene cluster reveals novel cercosporin biosynthetic mechanisms and extends production to the genus Colletotrichum.</title>
        <authorList>
            <person name="de Jonge R."/>
            <person name="Ebert M.K."/>
            <person name="Huitt-Roehl C.R."/>
            <person name="Pal P."/>
            <person name="Suttle J.C."/>
            <person name="Spanner R.E."/>
            <person name="Neubauer J.D."/>
            <person name="Jurick W.M.II."/>
            <person name="Stott K.A."/>
            <person name="Secor G.A."/>
            <person name="Thomma B.P.H.J."/>
            <person name="Van de Peer Y."/>
            <person name="Townsend C.A."/>
            <person name="Bolton M.D."/>
        </authorList>
    </citation>
    <scope>NUCLEOTIDE SEQUENCE [LARGE SCALE GENOMIC DNA]</scope>
    <source>
        <strain evidence="6">CBS538.71</strain>
    </source>
</reference>
<dbReference type="GO" id="GO:0008270">
    <property type="term" value="F:zinc ion binding"/>
    <property type="evidence" value="ECO:0007669"/>
    <property type="project" value="UniProtKB-KW"/>
</dbReference>
<evidence type="ECO:0000259" key="4">
    <source>
        <dbReference type="Pfam" id="PF23009"/>
    </source>
</evidence>
<dbReference type="EMBL" id="PNEN01001747">
    <property type="protein sequence ID" value="PPJ51590.1"/>
    <property type="molecule type" value="Genomic_DNA"/>
</dbReference>
<dbReference type="EC" id="2.3.2.27" evidence="1"/>
<dbReference type="PANTHER" id="PTHR12389">
    <property type="entry name" value="ZINC FINGER PROTEIN 294"/>
    <property type="match status" value="1"/>
</dbReference>
<comment type="similarity">
    <text evidence="1">Belongs to the LTN1 family.</text>
</comment>
<proteinExistence type="inferred from homology"/>
<dbReference type="Pfam" id="PF23009">
    <property type="entry name" value="UBC_like"/>
    <property type="match status" value="1"/>
</dbReference>
<dbReference type="InterPro" id="IPR016024">
    <property type="entry name" value="ARM-type_fold"/>
</dbReference>
<dbReference type="GO" id="GO:0005829">
    <property type="term" value="C:cytosol"/>
    <property type="evidence" value="ECO:0007669"/>
    <property type="project" value="UniProtKB-UniRule"/>
</dbReference>
<feature type="domain" description="E3 ubiquitin-protein ligase listerin N-terminal" evidence="2">
    <location>
        <begin position="48"/>
        <end position="359"/>
    </location>
</feature>
<dbReference type="GO" id="GO:0043023">
    <property type="term" value="F:ribosomal large subunit binding"/>
    <property type="evidence" value="ECO:0007669"/>
    <property type="project" value="TreeGrafter"/>
</dbReference>
<comment type="catalytic activity">
    <reaction evidence="1">
        <text>S-ubiquitinyl-[E2 ubiquitin-conjugating enzyme]-L-cysteine + [acceptor protein]-L-lysine = [E2 ubiquitin-conjugating enzyme]-L-cysteine + N(6)-ubiquitinyl-[acceptor protein]-L-lysine.</text>
        <dbReference type="EC" id="2.3.2.27"/>
    </reaction>
</comment>
<keyword evidence="1" id="KW-0833">Ubl conjugation pathway</keyword>
<dbReference type="Gene3D" id="1.25.10.10">
    <property type="entry name" value="Leucine-rich Repeat Variant"/>
    <property type="match status" value="1"/>
</dbReference>
<accession>A0A2S6BVS4</accession>
<keyword evidence="1" id="KW-0863">Zinc-finger</keyword>
<dbReference type="InterPro" id="IPR011989">
    <property type="entry name" value="ARM-like"/>
</dbReference>
<feature type="domain" description="E3 ubiquitin-protein ligase listerin ubiquitin conjugating" evidence="4">
    <location>
        <begin position="1467"/>
        <end position="1527"/>
    </location>
</feature>
<comment type="pathway">
    <text evidence="1">Protein modification; protein ubiquitination.</text>
</comment>
<organism evidence="5 6">
    <name type="scientific">Cercospora berteroae</name>
    <dbReference type="NCBI Taxonomy" id="357750"/>
    <lineage>
        <taxon>Eukaryota</taxon>
        <taxon>Fungi</taxon>
        <taxon>Dikarya</taxon>
        <taxon>Ascomycota</taxon>
        <taxon>Pezizomycotina</taxon>
        <taxon>Dothideomycetes</taxon>
        <taxon>Dothideomycetidae</taxon>
        <taxon>Mycosphaerellales</taxon>
        <taxon>Mycosphaerellaceae</taxon>
        <taxon>Cercospora</taxon>
    </lineage>
</organism>
<dbReference type="InterPro" id="IPR039795">
    <property type="entry name" value="LTN1/Rkr1"/>
</dbReference>
<sequence length="1611" mass="177901">MSKRGFKSQASSGRVGGGFGGFGSSAFASGQSSVLSYIQEPTDYSAVSDSSVVVAFKNLSKKDSTTKAKALEDLQVSLSATEDVEDAIIEVWVKQYPRLSIDAARRVRQLAHQYTGQLSVKCGKRIAKQLSTITGPWLAGTFDNDRSVAKTAEEALTTVFPTPVKINGLRKTFQESILQYCQDAALNETVWTLSDERSISADDAKATHARVVSTALLVTSSLLHNLPSEELDKQKHVYEALFSDKKFWEFVSHTDSNVRRAANQLVQLSLQKEPDLIETNLGAVSSAYIYEGLASDQTGSSLSFVETLDALTTNVPSVWTTAYSKKKPALGRLRQCLKHGSYAGPAQYWDRLAEVLRKLPEEILPQAYDDISDLLLSARYGICKREERFNSSSSWPVYFTLVDIVTRTASVEDATKLLEAFAIPPVQQYLQPASSTDKWTISGPKPASIVSKVGMINQLPPVLEQKWPQLAASLVETARLSQPEQSKDFEKSQKHVATTGERWAIVQRELFINDYKFPESLIARFVQANTDILRECVALLDSRNGKPWGAAAVIEQQLRSCASYLLRDPTYYETLVRFVEETLPRIILSPSQRHLVRCLLALQDDSKFAALFEAALQSILEQEQSGANSQERLNALHALFPANTPPAAVTVAQGSGPLQNFLQEQAATNSMAYSTIADLLRLGVVSQDTSESVLMELTKLLSLEESQAQSGLSGIEHLSRTNESVVRNFMSTSSGEQLLPAVIQLKDSASDSVAETASTLANLLTSSFAEATTESKYALITQSLEKTSPSSLTIETVLELSKKISGGETDLQNLNEMLPSIEIWKESILAVAFTPKASLALLSALGGAVHLLPARQIDTKPLYDSEGLSQALRIAIFFAGILKSVSISTLPEQDAANVLALLNICVLLAEDATSVVGANALWREESSHDLEQEVMTFVVDANEVLRTYWSSVSDNTQSRHEADLFAAFDTLVLAHKGSPLAYYAALAAAKAHDNAFELHGSTNAQSKASEEELRSKRGGKDSVALISYLVGFAQALKGSQFLTRMCNELVADLTQNQLESQEEKALDQLVLLNVILHTQPDIVDTIAKPRLIFLVKHIIPWLSSDSSLRVKAETCKMLGSLLPAMADMYGEHWSQIVGVLVSFWQSAANAPRDQTSLEEVILVSHGTLRLYAALNKLSREEEPNDDLVEALKENEEALRAGLISLLKAGTEVPDAQHQPLMTTNELLARQLVQLPAKPLEDTEELFPLLCAPSQALQDAAFDLLHKHIPTAQEQISLDAALEDRKAVLPDELLSLIMQAPDLDALDEDAFELVVPLTLQGYLYGWRLVFDHFRGSSFRVKSDYVEQLKENGYLNGLLEMSFDVLRLSSGHPVDASNFELQSYSPGLEANPEKETQSILTHLYCLSLLHLPSLVKNYLNNEMKSRQAPKTIEAWTAKYISPLIIDQSLSEVSQWNEKTVKSDPDYEAMTVKVNPRAKEVVVSYQIDEQTMAMKIALPEAYPLQGAKPEGINRVAVSEQQWRAWLINCQGTITFSVSPTSLPSSTTPPSNAPTNIPFSFFNTERKHNRRPLLLAQKRRRRTQRPRRMRNLLLHGQRTQRITQETLSDLQAYIP</sequence>
<name>A0A2S6BVS4_9PEZI</name>
<evidence type="ECO:0000259" key="2">
    <source>
        <dbReference type="Pfam" id="PF22958"/>
    </source>
</evidence>
<keyword evidence="1" id="KW-0479">Metal-binding</keyword>
<dbReference type="Pfam" id="PF22999">
    <property type="entry name" value="LTN1_E3_ligase_6th"/>
    <property type="match status" value="1"/>
</dbReference>
<dbReference type="Proteomes" id="UP000237631">
    <property type="component" value="Unassembled WGS sequence"/>
</dbReference>
<dbReference type="UniPathway" id="UPA00143"/>
<comment type="subunit">
    <text evidence="1">Component of the ribosome quality control complex (RQC).</text>
</comment>
<keyword evidence="1" id="KW-0862">Zinc</keyword>
<feature type="domain" description="E3 ubiquitin-protein ligase listerin HEAT repeat region" evidence="3">
    <location>
        <begin position="1237"/>
        <end position="1451"/>
    </location>
</feature>
<dbReference type="GO" id="GO:0061630">
    <property type="term" value="F:ubiquitin protein ligase activity"/>
    <property type="evidence" value="ECO:0007669"/>
    <property type="project" value="UniProtKB-UniRule"/>
</dbReference>
<dbReference type="InterPro" id="IPR054478">
    <property type="entry name" value="LTN1_UBC"/>
</dbReference>
<keyword evidence="6" id="KW-1185">Reference proteome</keyword>
<evidence type="ECO:0000313" key="5">
    <source>
        <dbReference type="EMBL" id="PPJ51590.1"/>
    </source>
</evidence>
<dbReference type="GO" id="GO:0072344">
    <property type="term" value="P:rescue of stalled ribosome"/>
    <property type="evidence" value="ECO:0007669"/>
    <property type="project" value="UniProtKB-UniRule"/>
</dbReference>
<comment type="function">
    <text evidence="1">E3 ubiquitin-protein ligase. Component of the ribosome quality control complex (RQC), a ribosome-associated complex that mediates ubiquitination and extraction of incompletely synthesized nascent chains for proteasomal degradation.</text>
</comment>
<gene>
    <name evidence="5" type="ORF">CBER1_08475</name>
</gene>
<dbReference type="PANTHER" id="PTHR12389:SF0">
    <property type="entry name" value="E3 UBIQUITIN-PROTEIN LIGASE LISTERIN"/>
    <property type="match status" value="1"/>
</dbReference>
<keyword evidence="1" id="KW-0808">Transferase</keyword>
<dbReference type="InterPro" id="IPR054477">
    <property type="entry name" value="LTN1_E3_ligase_6th"/>
</dbReference>
<dbReference type="InterPro" id="IPR054476">
    <property type="entry name" value="Ltn1_N"/>
</dbReference>
<dbReference type="GO" id="GO:0016567">
    <property type="term" value="P:protein ubiquitination"/>
    <property type="evidence" value="ECO:0007669"/>
    <property type="project" value="UniProtKB-UniPathway"/>
</dbReference>
<dbReference type="STRING" id="357750.A0A2S6BVS4"/>
<evidence type="ECO:0000313" key="6">
    <source>
        <dbReference type="Proteomes" id="UP000237631"/>
    </source>
</evidence>
<evidence type="ECO:0000256" key="1">
    <source>
        <dbReference type="RuleBase" id="RU367090"/>
    </source>
</evidence>
<dbReference type="SUPFAM" id="SSF48371">
    <property type="entry name" value="ARM repeat"/>
    <property type="match status" value="1"/>
</dbReference>
<dbReference type="GO" id="GO:1990116">
    <property type="term" value="P:ribosome-associated ubiquitin-dependent protein catabolic process"/>
    <property type="evidence" value="ECO:0007669"/>
    <property type="project" value="UniProtKB-UniRule"/>
</dbReference>
<dbReference type="OrthoDB" id="6108at2759"/>